<evidence type="ECO:0000256" key="1">
    <source>
        <dbReference type="SAM" id="MobiDB-lite"/>
    </source>
</evidence>
<dbReference type="EMBL" id="JADOXO010000142">
    <property type="protein sequence ID" value="KAF9811792.1"/>
    <property type="molecule type" value="Genomic_DNA"/>
</dbReference>
<dbReference type="GO" id="GO:0005829">
    <property type="term" value="C:cytosol"/>
    <property type="evidence" value="ECO:0007669"/>
    <property type="project" value="TreeGrafter"/>
</dbReference>
<dbReference type="InterPro" id="IPR029063">
    <property type="entry name" value="SAM-dependent_MTases_sf"/>
</dbReference>
<dbReference type="GO" id="GO:0008757">
    <property type="term" value="F:S-adenosylmethionine-dependent methyltransferase activity"/>
    <property type="evidence" value="ECO:0007669"/>
    <property type="project" value="UniProtKB-ARBA"/>
</dbReference>
<reference evidence="2" key="1">
    <citation type="submission" date="2020-11" db="EMBL/GenBank/DDBJ databases">
        <authorList>
            <person name="Koelle M."/>
            <person name="Horta M.A.C."/>
            <person name="Nowrousian M."/>
            <person name="Ohm R.A."/>
            <person name="Benz P."/>
            <person name="Pilgard A."/>
        </authorList>
    </citation>
    <scope>NUCLEOTIDE SEQUENCE</scope>
    <source>
        <strain evidence="2">FPRL280</strain>
    </source>
</reference>
<dbReference type="AlphaFoldDB" id="A0A8H7U1C7"/>
<dbReference type="Gene3D" id="3.40.50.150">
    <property type="entry name" value="Vaccinia Virus protein VP39"/>
    <property type="match status" value="1"/>
</dbReference>
<dbReference type="Pfam" id="PF10294">
    <property type="entry name" value="Methyltransf_16"/>
    <property type="match status" value="1"/>
</dbReference>
<accession>A0A8H7U1C7</accession>
<dbReference type="PANTHER" id="PTHR14614:SF109">
    <property type="entry name" value="RIBOSOMAL LYSINE N-METHYLTRANSFERASE 5"/>
    <property type="match status" value="1"/>
</dbReference>
<dbReference type="GO" id="GO:0032991">
    <property type="term" value="C:protein-containing complex"/>
    <property type="evidence" value="ECO:0007669"/>
    <property type="project" value="TreeGrafter"/>
</dbReference>
<dbReference type="InterPro" id="IPR019410">
    <property type="entry name" value="Methyltransf_16"/>
</dbReference>
<reference evidence="2" key="2">
    <citation type="journal article" name="Front. Microbiol.">
        <title>Degradative Capacity of Two Strains of Rhodonia placenta: From Phenotype to Genotype.</title>
        <authorList>
            <person name="Kolle M."/>
            <person name="Horta M.A.C."/>
            <person name="Nowrousian M."/>
            <person name="Ohm R.A."/>
            <person name="Benz J.P."/>
            <person name="Pilgard A."/>
        </authorList>
    </citation>
    <scope>NUCLEOTIDE SEQUENCE</scope>
    <source>
        <strain evidence="2">FPRL280</strain>
    </source>
</reference>
<evidence type="ECO:0000313" key="2">
    <source>
        <dbReference type="EMBL" id="KAF9811792.1"/>
    </source>
</evidence>
<evidence type="ECO:0000313" key="3">
    <source>
        <dbReference type="Proteomes" id="UP000639403"/>
    </source>
</evidence>
<sequence length="314" mass="34532">MVDEEEAVADSPPKACGPVRLPATATRVVDADEEVFLLYTSLAARGPCNGLTGFRGLGHIDSHHDTLTIEFTLDEPHDSTAQGPTQSSTRQKSKKLARQEQTLTVELFQDKTALRSRKGDTGSVLWHARHAAQLLSDARAGTGLLSIVLSPLVMRYTATDIEDLIPLIRKNLAHNSPRNPPAAKTSQKTKYARGRIVDHTPNVIAEALDWVVLHNASPSIRRSLCSFTPVNLLLVVDCIYHPSLLPALLSTIDCLAVPRDTAVLVIVELRAEDVVREFLDRWVSLSSATGGQWEIWSLRDVLDGPYAAWVGWKR</sequence>
<proteinExistence type="predicted"/>
<name>A0A8H7U1C7_9APHY</name>
<feature type="compositionally biased region" description="Polar residues" evidence="1">
    <location>
        <begin position="79"/>
        <end position="90"/>
    </location>
</feature>
<comment type="caution">
    <text evidence="2">The sequence shown here is derived from an EMBL/GenBank/DDBJ whole genome shotgun (WGS) entry which is preliminary data.</text>
</comment>
<protein>
    <submittedName>
        <fullName evidence="2">Uncharacterized protein</fullName>
    </submittedName>
</protein>
<gene>
    <name evidence="2" type="ORF">IEO21_06404</name>
</gene>
<dbReference type="Proteomes" id="UP000639403">
    <property type="component" value="Unassembled WGS sequence"/>
</dbReference>
<feature type="region of interest" description="Disordered" evidence="1">
    <location>
        <begin position="75"/>
        <end position="98"/>
    </location>
</feature>
<dbReference type="PANTHER" id="PTHR14614">
    <property type="entry name" value="HEPATOCELLULAR CARCINOMA-ASSOCIATED ANTIGEN"/>
    <property type="match status" value="1"/>
</dbReference>
<organism evidence="2 3">
    <name type="scientific">Rhodonia placenta</name>
    <dbReference type="NCBI Taxonomy" id="104341"/>
    <lineage>
        <taxon>Eukaryota</taxon>
        <taxon>Fungi</taxon>
        <taxon>Dikarya</taxon>
        <taxon>Basidiomycota</taxon>
        <taxon>Agaricomycotina</taxon>
        <taxon>Agaricomycetes</taxon>
        <taxon>Polyporales</taxon>
        <taxon>Adustoporiaceae</taxon>
        <taxon>Rhodonia</taxon>
    </lineage>
</organism>